<dbReference type="AlphaFoldDB" id="A0A0R3KH50"/>
<dbReference type="EMBL" id="LLXZ01000214">
    <property type="protein sequence ID" value="KRQ94969.1"/>
    <property type="molecule type" value="Genomic_DNA"/>
</dbReference>
<feature type="non-terminal residue" evidence="1">
    <location>
        <position position="67"/>
    </location>
</feature>
<comment type="caution">
    <text evidence="1">The sequence shown here is derived from an EMBL/GenBank/DDBJ whole genome shotgun (WGS) entry which is preliminary data.</text>
</comment>
<dbReference type="Pfam" id="PF23899">
    <property type="entry name" value="SU10_portal"/>
    <property type="match status" value="1"/>
</dbReference>
<proteinExistence type="predicted"/>
<evidence type="ECO:0000313" key="2">
    <source>
        <dbReference type="Proteomes" id="UP000050863"/>
    </source>
</evidence>
<dbReference type="Proteomes" id="UP000050863">
    <property type="component" value="Unassembled WGS sequence"/>
</dbReference>
<evidence type="ECO:0000313" key="1">
    <source>
        <dbReference type="EMBL" id="KRQ94969.1"/>
    </source>
</evidence>
<sequence>HRFFGRSVADLIMDIQRIKTALIRGALDNLYLHNNPRVEVAEANAGQNTLDDLLVSRPGGVVRTKTP</sequence>
<protein>
    <submittedName>
        <fullName evidence="1">Uncharacterized protein</fullName>
    </submittedName>
</protein>
<organism evidence="1 2">
    <name type="scientific">Bradyrhizobium jicamae</name>
    <dbReference type="NCBI Taxonomy" id="280332"/>
    <lineage>
        <taxon>Bacteria</taxon>
        <taxon>Pseudomonadati</taxon>
        <taxon>Pseudomonadota</taxon>
        <taxon>Alphaproteobacteria</taxon>
        <taxon>Hyphomicrobiales</taxon>
        <taxon>Nitrobacteraceae</taxon>
        <taxon>Bradyrhizobium</taxon>
    </lineage>
</organism>
<reference evidence="1 2" key="1">
    <citation type="submission" date="2014-03" db="EMBL/GenBank/DDBJ databases">
        <title>Bradyrhizobium valentinum sp. nov., isolated from effective nodules of Lupinus mariae-josephae, a lupine endemic of basic-lime soils in Eastern Spain.</title>
        <authorList>
            <person name="Duran D."/>
            <person name="Rey L."/>
            <person name="Navarro A."/>
            <person name="Busquets A."/>
            <person name="Imperial J."/>
            <person name="Ruiz-Argueso T."/>
        </authorList>
    </citation>
    <scope>NUCLEOTIDE SEQUENCE [LARGE SCALE GENOMIC DNA]</scope>
    <source>
        <strain evidence="1 2">PAC68</strain>
    </source>
</reference>
<dbReference type="InterPro" id="IPR056909">
    <property type="entry name" value="SU10_portal"/>
</dbReference>
<keyword evidence="2" id="KW-1185">Reference proteome</keyword>
<name>A0A0R3KH50_9BRAD</name>
<accession>A0A0R3KH50</accession>
<dbReference type="RefSeq" id="WP_057840183.1">
    <property type="nucleotide sequence ID" value="NZ_LLXZ01000214.1"/>
</dbReference>
<feature type="non-terminal residue" evidence="1">
    <location>
        <position position="1"/>
    </location>
</feature>
<gene>
    <name evidence="1" type="ORF">CQ12_38220</name>
</gene>